<evidence type="ECO:0000256" key="1">
    <source>
        <dbReference type="SAM" id="SignalP"/>
    </source>
</evidence>
<proteinExistence type="predicted"/>
<dbReference type="EMBL" id="CAXKWB010000660">
    <property type="protein sequence ID" value="CAL4061647.1"/>
    <property type="molecule type" value="Genomic_DNA"/>
</dbReference>
<organism evidence="2 3">
    <name type="scientific">Meganyctiphanes norvegica</name>
    <name type="common">Northern krill</name>
    <name type="synonym">Thysanopoda norvegica</name>
    <dbReference type="NCBI Taxonomy" id="48144"/>
    <lineage>
        <taxon>Eukaryota</taxon>
        <taxon>Metazoa</taxon>
        <taxon>Ecdysozoa</taxon>
        <taxon>Arthropoda</taxon>
        <taxon>Crustacea</taxon>
        <taxon>Multicrustacea</taxon>
        <taxon>Malacostraca</taxon>
        <taxon>Eumalacostraca</taxon>
        <taxon>Eucarida</taxon>
        <taxon>Euphausiacea</taxon>
        <taxon>Euphausiidae</taxon>
        <taxon>Meganyctiphanes</taxon>
    </lineage>
</organism>
<reference evidence="2 3" key="1">
    <citation type="submission" date="2024-05" db="EMBL/GenBank/DDBJ databases">
        <authorList>
            <person name="Wallberg A."/>
        </authorList>
    </citation>
    <scope>NUCLEOTIDE SEQUENCE [LARGE SCALE GENOMIC DNA]</scope>
</reference>
<evidence type="ECO:0000313" key="2">
    <source>
        <dbReference type="EMBL" id="CAL4061647.1"/>
    </source>
</evidence>
<keyword evidence="1" id="KW-0732">Signal</keyword>
<comment type="caution">
    <text evidence="2">The sequence shown here is derived from an EMBL/GenBank/DDBJ whole genome shotgun (WGS) entry which is preliminary data.</text>
</comment>
<evidence type="ECO:0000313" key="3">
    <source>
        <dbReference type="Proteomes" id="UP001497623"/>
    </source>
</evidence>
<gene>
    <name evidence="2" type="ORF">MNOR_LOCUS2237</name>
</gene>
<feature type="signal peptide" evidence="1">
    <location>
        <begin position="1"/>
        <end position="17"/>
    </location>
</feature>
<dbReference type="Proteomes" id="UP001497623">
    <property type="component" value="Unassembled WGS sequence"/>
</dbReference>
<name>A0AAV2PMZ5_MEGNR</name>
<accession>A0AAV2PMZ5</accession>
<sequence>MGQIVLLVMLQLTTALAKLPGKNMMYMGRTGELPVFKDCGGTINDVPSGIVDYPGDGLNYPNKARCVCYRIRAPLENVTGSPLQKNFADSPQDAEIVKNGEA</sequence>
<feature type="chain" id="PRO_5043405042" evidence="1">
    <location>
        <begin position="18"/>
        <end position="102"/>
    </location>
</feature>
<protein>
    <submittedName>
        <fullName evidence="2">Uncharacterized protein</fullName>
    </submittedName>
</protein>
<keyword evidence="3" id="KW-1185">Reference proteome</keyword>
<feature type="non-terminal residue" evidence="2">
    <location>
        <position position="102"/>
    </location>
</feature>
<dbReference type="AlphaFoldDB" id="A0AAV2PMZ5"/>